<evidence type="ECO:0000313" key="1">
    <source>
        <dbReference type="EMBL" id="MFC3322535.1"/>
    </source>
</evidence>
<accession>A0ABV7MLE4</accession>
<dbReference type="EMBL" id="JBHRVD010000001">
    <property type="protein sequence ID" value="MFC3324913.1"/>
    <property type="molecule type" value="Genomic_DNA"/>
</dbReference>
<keyword evidence="5" id="KW-1185">Reference proteome</keyword>
<dbReference type="EMBL" id="JBHRVD010000001">
    <property type="protein sequence ID" value="MFC3322535.1"/>
    <property type="molecule type" value="Genomic_DNA"/>
</dbReference>
<evidence type="ECO:0000313" key="2">
    <source>
        <dbReference type="EMBL" id="MFC3324892.1"/>
    </source>
</evidence>
<dbReference type="Proteomes" id="UP001595648">
    <property type="component" value="Unassembled WGS sequence"/>
</dbReference>
<comment type="caution">
    <text evidence="1">The sequence shown here is derived from an EMBL/GenBank/DDBJ whole genome shotgun (WGS) entry which is preliminary data.</text>
</comment>
<gene>
    <name evidence="1" type="ORF">ACFOJ9_12170</name>
    <name evidence="2" type="ORF">ACFOJ9_24445</name>
    <name evidence="3" type="ORF">ACFOJ9_24555</name>
    <name evidence="4" type="ORF">ACFOJ9_34400</name>
</gene>
<dbReference type="EMBL" id="JBHRVD010000001">
    <property type="protein sequence ID" value="MFC3324892.1"/>
    <property type="molecule type" value="Genomic_DNA"/>
</dbReference>
<dbReference type="RefSeq" id="WP_378979101.1">
    <property type="nucleotide sequence ID" value="NZ_JBHRVD010000001.1"/>
</dbReference>
<evidence type="ECO:0000313" key="5">
    <source>
        <dbReference type="Proteomes" id="UP001595648"/>
    </source>
</evidence>
<proteinExistence type="predicted"/>
<dbReference type="EMBL" id="JBHRVD010000001">
    <property type="protein sequence ID" value="MFC3326814.1"/>
    <property type="molecule type" value="Genomic_DNA"/>
</dbReference>
<evidence type="ECO:0000313" key="4">
    <source>
        <dbReference type="EMBL" id="MFC3326814.1"/>
    </source>
</evidence>
<protein>
    <recommendedName>
        <fullName evidence="6">Lipocalin-like domain-containing protein</fullName>
    </recommendedName>
</protein>
<organism evidence="1 5">
    <name type="scientific">Mesorhizobium cantuariense</name>
    <dbReference type="NCBI Taxonomy" id="1300275"/>
    <lineage>
        <taxon>Bacteria</taxon>
        <taxon>Pseudomonadati</taxon>
        <taxon>Pseudomonadota</taxon>
        <taxon>Alphaproteobacteria</taxon>
        <taxon>Hyphomicrobiales</taxon>
        <taxon>Phyllobacteriaceae</taxon>
        <taxon>Mesorhizobium</taxon>
    </lineage>
</organism>
<reference evidence="1" key="3">
    <citation type="submission" date="2024-09" db="EMBL/GenBank/DDBJ databases">
        <authorList>
            <person name="Sun Q."/>
            <person name="Mori K."/>
        </authorList>
    </citation>
    <scope>NUCLEOTIDE SEQUENCE</scope>
    <source>
        <strain evidence="1">ICMP 19515</strain>
    </source>
</reference>
<evidence type="ECO:0000313" key="3">
    <source>
        <dbReference type="EMBL" id="MFC3324913.1"/>
    </source>
</evidence>
<reference evidence="5" key="2">
    <citation type="journal article" date="2019" name="Int. J. Syst. Evol. Microbiol.">
        <title>The Global Catalogue of Microorganisms (GCM) 10K type strain sequencing project: providing services to taxonomists for standard genome sequencing and annotation.</title>
        <authorList>
            <consortium name="The Broad Institute Genomics Platform"/>
            <consortium name="The Broad Institute Genome Sequencing Center for Infectious Disease"/>
            <person name="Wu L."/>
            <person name="Ma J."/>
        </authorList>
    </citation>
    <scope>NUCLEOTIDE SEQUENCE [LARGE SCALE GENOMIC DNA]</scope>
    <source>
        <strain evidence="5">ICMP 19515</strain>
    </source>
</reference>
<sequence>MSLVGRWRIVEMPDYVEDYPDMAEPAHILFEANGSGEFAFGCVTGEIFGGGDGNHVAFSWQGNDEMDEAQGDGWAEIQPDGSIVGQICFHNGDEADFIARRWTSSTAC</sequence>
<name>A0ABV7MLE4_9HYPH</name>
<evidence type="ECO:0008006" key="6">
    <source>
        <dbReference type="Google" id="ProtNLM"/>
    </source>
</evidence>
<reference evidence="1" key="1">
    <citation type="journal article" date="2014" name="Int. J. Syst. Evol. Microbiol.">
        <title>Complete genome of a new Firmicutes species belonging to the dominant human colonic microbiota ('Ruminococcus bicirculans') reveals two chromosomes and a selective capacity to utilize plant glucans.</title>
        <authorList>
            <consortium name="NISC Comparative Sequencing Program"/>
            <person name="Wegmann U."/>
            <person name="Louis P."/>
            <person name="Goesmann A."/>
            <person name="Henrissat B."/>
            <person name="Duncan S.H."/>
            <person name="Flint H.J."/>
        </authorList>
    </citation>
    <scope>NUCLEOTIDE SEQUENCE</scope>
    <source>
        <strain evidence="1">ICMP 19515</strain>
    </source>
</reference>